<keyword evidence="2" id="KW-1185">Reference proteome</keyword>
<dbReference type="Proteomes" id="UP000198982">
    <property type="component" value="Unassembled WGS sequence"/>
</dbReference>
<protein>
    <submittedName>
        <fullName evidence="1">Uncharacterized protein</fullName>
    </submittedName>
</protein>
<evidence type="ECO:0000313" key="2">
    <source>
        <dbReference type="Proteomes" id="UP000198982"/>
    </source>
</evidence>
<dbReference type="EMBL" id="FNTJ01000003">
    <property type="protein sequence ID" value="SED36342.1"/>
    <property type="molecule type" value="Genomic_DNA"/>
</dbReference>
<gene>
    <name evidence="1" type="ORF">SAMN05216178_6947</name>
</gene>
<dbReference type="AlphaFoldDB" id="A0A1H5A224"/>
<reference evidence="2" key="1">
    <citation type="submission" date="2016-10" db="EMBL/GenBank/DDBJ databases">
        <authorList>
            <person name="Varghese N."/>
            <person name="Submissions S."/>
        </authorList>
    </citation>
    <scope>NUCLEOTIDE SEQUENCE [LARGE SCALE GENOMIC DNA]</scope>
    <source>
        <strain evidence="2">DSM 9751</strain>
    </source>
</reference>
<sequence>MSTETYFEDLNTLFARCVQAGIASDMQVRVVVTEQASPKIGFRVVVLVDYRPNSKARSEATYYAVAAVVLFEGLPRRSYAAHCDAARLAKPQSFDHRKRDAEALAAKFLIADSRAVCVFRDELVLEHLRQAENNRYEPFDSDAIDQLASMPVFGGHRDLQAVHGPITPEMLQRHIDDSIAKNMTCVRHSAFESWVQAGPHPSRLNTSAA</sequence>
<accession>A0A1H5A224</accession>
<organism evidence="1 2">
    <name type="scientific">Pseudomonas saponiphila</name>
    <dbReference type="NCBI Taxonomy" id="556534"/>
    <lineage>
        <taxon>Bacteria</taxon>
        <taxon>Pseudomonadati</taxon>
        <taxon>Pseudomonadota</taxon>
        <taxon>Gammaproteobacteria</taxon>
        <taxon>Pseudomonadales</taxon>
        <taxon>Pseudomonadaceae</taxon>
        <taxon>Pseudomonas</taxon>
    </lineage>
</organism>
<evidence type="ECO:0000313" key="1">
    <source>
        <dbReference type="EMBL" id="SED36342.1"/>
    </source>
</evidence>
<dbReference type="RefSeq" id="WP_092320906.1">
    <property type="nucleotide sequence ID" value="NZ_FNTJ01000003.1"/>
</dbReference>
<proteinExistence type="predicted"/>
<name>A0A1H5A224_9PSED</name>